<dbReference type="AlphaFoldDB" id="A0A0L0SSE2"/>
<protein>
    <recommendedName>
        <fullName evidence="4">RPA-interacting protein C-terminal domain-containing protein</fullName>
    </recommendedName>
</protein>
<reference evidence="3" key="2">
    <citation type="submission" date="2009-11" db="EMBL/GenBank/DDBJ databases">
        <title>The Genome Sequence of Allomyces macrogynus strain ATCC 38327.</title>
        <authorList>
            <consortium name="The Broad Institute Genome Sequencing Platform"/>
            <person name="Russ C."/>
            <person name="Cuomo C."/>
            <person name="Shea T."/>
            <person name="Young S.K."/>
            <person name="Zeng Q."/>
            <person name="Koehrsen M."/>
            <person name="Haas B."/>
            <person name="Borodovsky M."/>
            <person name="Guigo R."/>
            <person name="Alvarado L."/>
            <person name="Berlin A."/>
            <person name="Borenstein D."/>
            <person name="Chen Z."/>
            <person name="Engels R."/>
            <person name="Freedman E."/>
            <person name="Gellesch M."/>
            <person name="Goldberg J."/>
            <person name="Griggs A."/>
            <person name="Gujja S."/>
            <person name="Heiman D."/>
            <person name="Hepburn T."/>
            <person name="Howarth C."/>
            <person name="Jen D."/>
            <person name="Larson L."/>
            <person name="Lewis B."/>
            <person name="Mehta T."/>
            <person name="Park D."/>
            <person name="Pearson M."/>
            <person name="Roberts A."/>
            <person name="Saif S."/>
            <person name="Shenoy N."/>
            <person name="Sisk P."/>
            <person name="Stolte C."/>
            <person name="Sykes S."/>
            <person name="Walk T."/>
            <person name="White J."/>
            <person name="Yandava C."/>
            <person name="Burger G."/>
            <person name="Gray M.W."/>
            <person name="Holland P.W.H."/>
            <person name="King N."/>
            <person name="Lang F.B.F."/>
            <person name="Roger A.J."/>
            <person name="Ruiz-Trillo I."/>
            <person name="Lander E."/>
            <person name="Nusbaum C."/>
        </authorList>
    </citation>
    <scope>NUCLEOTIDE SEQUENCE [LARGE SCALE GENOMIC DNA]</scope>
    <source>
        <strain evidence="3">ATCC 38327</strain>
    </source>
</reference>
<evidence type="ECO:0000256" key="1">
    <source>
        <dbReference type="SAM" id="MobiDB-lite"/>
    </source>
</evidence>
<sequence>MSTSTNAPFHPSAVPVPPAALIPAAAPSSSPPTSSSSPTPAPASRFHVLHLARGAGSLSTTAHRDRTRQRARDQARAARAALQDRAREVATGTSLAQQAELRSVVDAYWHAFAADEHAFLSPDDLADLEAEFRAELDTGKDIEIDDGRSSRSPVAATASNELLPCLLCDARAMTQLRGDLMCRACHARVSAGISYETARNVLDQAEMAHGMACPGTLVRGYHPEEGLVAQCMTCGAGEVLF</sequence>
<keyword evidence="3" id="KW-1185">Reference proteome</keyword>
<organism evidence="2 3">
    <name type="scientific">Allomyces macrogynus (strain ATCC 38327)</name>
    <name type="common">Allomyces javanicus var. macrogynus</name>
    <dbReference type="NCBI Taxonomy" id="578462"/>
    <lineage>
        <taxon>Eukaryota</taxon>
        <taxon>Fungi</taxon>
        <taxon>Fungi incertae sedis</taxon>
        <taxon>Blastocladiomycota</taxon>
        <taxon>Blastocladiomycetes</taxon>
        <taxon>Blastocladiales</taxon>
        <taxon>Blastocladiaceae</taxon>
        <taxon>Allomyces</taxon>
    </lineage>
</organism>
<feature type="compositionally biased region" description="Low complexity" evidence="1">
    <location>
        <begin position="21"/>
        <end position="44"/>
    </location>
</feature>
<proteinExistence type="predicted"/>
<evidence type="ECO:0000313" key="2">
    <source>
        <dbReference type="EMBL" id="KNE65289.1"/>
    </source>
</evidence>
<reference evidence="2 3" key="1">
    <citation type="submission" date="2009-11" db="EMBL/GenBank/DDBJ databases">
        <title>Annotation of Allomyces macrogynus ATCC 38327.</title>
        <authorList>
            <consortium name="The Broad Institute Genome Sequencing Platform"/>
            <person name="Russ C."/>
            <person name="Cuomo C."/>
            <person name="Burger G."/>
            <person name="Gray M.W."/>
            <person name="Holland P.W.H."/>
            <person name="King N."/>
            <person name="Lang F.B.F."/>
            <person name="Roger A.J."/>
            <person name="Ruiz-Trillo I."/>
            <person name="Young S.K."/>
            <person name="Zeng Q."/>
            <person name="Gargeya S."/>
            <person name="Fitzgerald M."/>
            <person name="Haas B."/>
            <person name="Abouelleil A."/>
            <person name="Alvarado L."/>
            <person name="Arachchi H.M."/>
            <person name="Berlin A."/>
            <person name="Chapman S.B."/>
            <person name="Gearin G."/>
            <person name="Goldberg J."/>
            <person name="Griggs A."/>
            <person name="Gujja S."/>
            <person name="Hansen M."/>
            <person name="Heiman D."/>
            <person name="Howarth C."/>
            <person name="Larimer J."/>
            <person name="Lui A."/>
            <person name="MacDonald P.J.P."/>
            <person name="McCowen C."/>
            <person name="Montmayeur A."/>
            <person name="Murphy C."/>
            <person name="Neiman D."/>
            <person name="Pearson M."/>
            <person name="Priest M."/>
            <person name="Roberts A."/>
            <person name="Saif S."/>
            <person name="Shea T."/>
            <person name="Sisk P."/>
            <person name="Stolte C."/>
            <person name="Sykes S."/>
            <person name="Wortman J."/>
            <person name="Nusbaum C."/>
            <person name="Birren B."/>
        </authorList>
    </citation>
    <scope>NUCLEOTIDE SEQUENCE [LARGE SCALE GENOMIC DNA]</scope>
    <source>
        <strain evidence="2 3">ATCC 38327</strain>
    </source>
</reference>
<dbReference type="EMBL" id="GG745347">
    <property type="protein sequence ID" value="KNE65289.1"/>
    <property type="molecule type" value="Genomic_DNA"/>
</dbReference>
<dbReference type="OrthoDB" id="5583557at2759"/>
<name>A0A0L0SSE2_ALLM3</name>
<evidence type="ECO:0008006" key="4">
    <source>
        <dbReference type="Google" id="ProtNLM"/>
    </source>
</evidence>
<feature type="compositionally biased region" description="Basic and acidic residues" evidence="1">
    <location>
        <begin position="62"/>
        <end position="74"/>
    </location>
</feature>
<dbReference type="Proteomes" id="UP000054350">
    <property type="component" value="Unassembled WGS sequence"/>
</dbReference>
<feature type="region of interest" description="Disordered" evidence="1">
    <location>
        <begin position="1"/>
        <end position="74"/>
    </location>
</feature>
<gene>
    <name evidence="2" type="ORF">AMAG_10931</name>
</gene>
<accession>A0A0L0SSE2</accession>
<dbReference type="VEuPathDB" id="FungiDB:AMAG_10931"/>
<evidence type="ECO:0000313" key="3">
    <source>
        <dbReference type="Proteomes" id="UP000054350"/>
    </source>
</evidence>